<dbReference type="EC" id="2.7.1.24" evidence="5 6"/>
<dbReference type="PANTHER" id="PTHR10695">
    <property type="entry name" value="DEPHOSPHO-COA KINASE-RELATED"/>
    <property type="match status" value="1"/>
</dbReference>
<dbReference type="Pfam" id="PF01121">
    <property type="entry name" value="CoaE"/>
    <property type="match status" value="1"/>
</dbReference>
<dbReference type="GO" id="GO:0015937">
    <property type="term" value="P:coenzyme A biosynthetic process"/>
    <property type="evidence" value="ECO:0007669"/>
    <property type="project" value="UniProtKB-UniRule"/>
</dbReference>
<evidence type="ECO:0000256" key="2">
    <source>
        <dbReference type="ARBA" id="ARBA00022741"/>
    </source>
</evidence>
<keyword evidence="5" id="KW-0808">Transferase</keyword>
<reference evidence="7 8" key="1">
    <citation type="journal article" date="2012" name="Mol. Biol. Evol.">
        <title>Genome reduction and co-evolution between the primary and secondary bacterial symbionts of psyllids.</title>
        <authorList>
            <person name="Sloan D.B."/>
            <person name="Moran N.A."/>
        </authorList>
    </citation>
    <scope>NUCLEOTIDE SEQUENCE [LARGE SCALE GENOMIC DNA]</scope>
    <source>
        <strain evidence="7">Hcub_S</strain>
    </source>
</reference>
<comment type="function">
    <text evidence="5">Catalyzes the phosphorylation of the 3'-hydroxyl group of dephosphocoenzyme A to form coenzyme A.</text>
</comment>
<keyword evidence="5" id="KW-0963">Cytoplasm</keyword>
<sequence precursor="true">MTPLIVALTGGIGSGKSHVANIFSRFGVPLVDTDVIARELLQPKSLVLDMIVEYFGLSVIRKDYSLDRSKLRARIFRNQKEKTWLNSFLHPIILEKSEQQFRTISAPYLLWIVPLLVENNLQQRANRVLVVHVDPEIQIARTVSRDKISREEVIKILRAQVSSQRRLDYANDIIHNNGLPEEVIESVTMLHHLYLKLAHQ</sequence>
<dbReference type="HAMAP" id="MF_00376">
    <property type="entry name" value="Dephospho_CoA_kinase"/>
    <property type="match status" value="1"/>
</dbReference>
<evidence type="ECO:0000256" key="4">
    <source>
        <dbReference type="ARBA" id="ARBA00022993"/>
    </source>
</evidence>
<dbReference type="Proteomes" id="UP000003937">
    <property type="component" value="Chromosome"/>
</dbReference>
<dbReference type="PANTHER" id="PTHR10695:SF46">
    <property type="entry name" value="BIFUNCTIONAL COENZYME A SYNTHASE-RELATED"/>
    <property type="match status" value="1"/>
</dbReference>
<dbReference type="PATRIC" id="fig|134287.3.peg.85"/>
<proteinExistence type="inferred from homology"/>
<dbReference type="PROSITE" id="PS51219">
    <property type="entry name" value="DPCK"/>
    <property type="match status" value="1"/>
</dbReference>
<dbReference type="GO" id="GO:0004140">
    <property type="term" value="F:dephospho-CoA kinase activity"/>
    <property type="evidence" value="ECO:0007669"/>
    <property type="project" value="UniProtKB-UniRule"/>
</dbReference>
<evidence type="ECO:0000256" key="5">
    <source>
        <dbReference type="HAMAP-Rule" id="MF_00376"/>
    </source>
</evidence>
<dbReference type="STRING" id="134287.A35E_00088"/>
<evidence type="ECO:0000313" key="7">
    <source>
        <dbReference type="EMBL" id="AFP85410.1"/>
    </source>
</evidence>
<dbReference type="GO" id="GO:0005737">
    <property type="term" value="C:cytoplasm"/>
    <property type="evidence" value="ECO:0007669"/>
    <property type="project" value="UniProtKB-SubCell"/>
</dbReference>
<accession>J3TYH3</accession>
<keyword evidence="5 7" id="KW-0418">Kinase</keyword>
<keyword evidence="2 5" id="KW-0547">Nucleotide-binding</keyword>
<dbReference type="AlphaFoldDB" id="J3TYH3"/>
<dbReference type="CDD" id="cd02022">
    <property type="entry name" value="DPCK"/>
    <property type="match status" value="1"/>
</dbReference>
<comment type="pathway">
    <text evidence="5">Cofactor biosynthesis; coenzyme A biosynthesis; CoA from (R)-pantothenate: step 5/5.</text>
</comment>
<dbReference type="InterPro" id="IPR027417">
    <property type="entry name" value="P-loop_NTPase"/>
</dbReference>
<comment type="subcellular location">
    <subcellularLocation>
        <location evidence="5">Cytoplasm</location>
    </subcellularLocation>
</comment>
<dbReference type="EMBL" id="CP003547">
    <property type="protein sequence ID" value="AFP85410.1"/>
    <property type="molecule type" value="Genomic_DNA"/>
</dbReference>
<gene>
    <name evidence="5" type="primary">coaE</name>
    <name evidence="7" type="ORF">A35E_00088</name>
</gene>
<keyword evidence="8" id="KW-1185">Reference proteome</keyword>
<dbReference type="InterPro" id="IPR001977">
    <property type="entry name" value="Depp_CoAkinase"/>
</dbReference>
<dbReference type="UniPathway" id="UPA00241">
    <property type="reaction ID" value="UER00356"/>
</dbReference>
<evidence type="ECO:0000256" key="6">
    <source>
        <dbReference type="NCBIfam" id="TIGR00152"/>
    </source>
</evidence>
<keyword evidence="4 5" id="KW-0173">Coenzyme A biosynthesis</keyword>
<organism evidence="7 8">
    <name type="scientific">secondary endosymbiont of Heteropsylla cubana</name>
    <dbReference type="NCBI Taxonomy" id="134287"/>
    <lineage>
        <taxon>Bacteria</taxon>
        <taxon>Pseudomonadati</taxon>
        <taxon>Pseudomonadota</taxon>
        <taxon>Gammaproteobacteria</taxon>
        <taxon>Enterobacterales</taxon>
        <taxon>Enterobacteriaceae</taxon>
        <taxon>aphid secondary symbionts</taxon>
    </lineage>
</organism>
<comment type="catalytic activity">
    <reaction evidence="5">
        <text>3'-dephospho-CoA + ATP = ADP + CoA + H(+)</text>
        <dbReference type="Rhea" id="RHEA:18245"/>
        <dbReference type="ChEBI" id="CHEBI:15378"/>
        <dbReference type="ChEBI" id="CHEBI:30616"/>
        <dbReference type="ChEBI" id="CHEBI:57287"/>
        <dbReference type="ChEBI" id="CHEBI:57328"/>
        <dbReference type="ChEBI" id="CHEBI:456216"/>
        <dbReference type="EC" id="2.7.1.24"/>
    </reaction>
</comment>
<dbReference type="Gene3D" id="3.40.50.300">
    <property type="entry name" value="P-loop containing nucleotide triphosphate hydrolases"/>
    <property type="match status" value="1"/>
</dbReference>
<dbReference type="KEGG" id="sehc:A35E_00088"/>
<dbReference type="GO" id="GO:0005524">
    <property type="term" value="F:ATP binding"/>
    <property type="evidence" value="ECO:0007669"/>
    <property type="project" value="UniProtKB-UniRule"/>
</dbReference>
<evidence type="ECO:0000256" key="1">
    <source>
        <dbReference type="ARBA" id="ARBA00009018"/>
    </source>
</evidence>
<dbReference type="NCBIfam" id="TIGR00152">
    <property type="entry name" value="dephospho-CoA kinase"/>
    <property type="match status" value="1"/>
</dbReference>
<name>J3TYH3_9ENTR</name>
<feature type="binding site" evidence="5">
    <location>
        <begin position="13"/>
        <end position="18"/>
    </location>
    <ligand>
        <name>ATP</name>
        <dbReference type="ChEBI" id="CHEBI:30616"/>
    </ligand>
</feature>
<protein>
    <recommendedName>
        <fullName evidence="5 6">Dephospho-CoA kinase</fullName>
        <ecNumber evidence="5 6">2.7.1.24</ecNumber>
    </recommendedName>
    <alternativeName>
        <fullName evidence="5">Dephosphocoenzyme A kinase</fullName>
    </alternativeName>
</protein>
<evidence type="ECO:0000313" key="8">
    <source>
        <dbReference type="Proteomes" id="UP000003937"/>
    </source>
</evidence>
<dbReference type="SUPFAM" id="SSF52540">
    <property type="entry name" value="P-loop containing nucleoside triphosphate hydrolases"/>
    <property type="match status" value="1"/>
</dbReference>
<evidence type="ECO:0000256" key="3">
    <source>
        <dbReference type="ARBA" id="ARBA00022840"/>
    </source>
</evidence>
<dbReference type="HOGENOM" id="CLU_057180_1_2_6"/>
<comment type="similarity">
    <text evidence="1 5">Belongs to the CoaE family.</text>
</comment>
<dbReference type="RefSeq" id="WP_014888707.1">
    <property type="nucleotide sequence ID" value="NC_018420.1"/>
</dbReference>
<dbReference type="OrthoDB" id="9812943at2"/>
<keyword evidence="3 5" id="KW-0067">ATP-binding</keyword>